<reference evidence="8" key="1">
    <citation type="submission" date="2023-07" db="EMBL/GenBank/DDBJ databases">
        <title>Molecular identification of indigenous halophilic bacteria isolated from red sea cost, biodegradation of synthetic dyes and assessment of degraded metabolite toxicity.</title>
        <authorList>
            <person name="Chaieb K."/>
            <person name="Altayb H.N."/>
        </authorList>
    </citation>
    <scope>NUCLEOTIDE SEQUENCE [LARGE SCALE GENOMIC DNA]</scope>
    <source>
        <strain evidence="8">K20</strain>
    </source>
</reference>
<dbReference type="PROSITE" id="PS50885">
    <property type="entry name" value="HAMP"/>
    <property type="match status" value="1"/>
</dbReference>
<dbReference type="InterPro" id="IPR004089">
    <property type="entry name" value="MCPsignal_dom"/>
</dbReference>
<dbReference type="PROSITE" id="PS50111">
    <property type="entry name" value="CHEMOTAXIS_TRANSDUC_2"/>
    <property type="match status" value="1"/>
</dbReference>
<proteinExistence type="inferred from homology"/>
<gene>
    <name evidence="7" type="ORF">LDJ79_14190</name>
</gene>
<accession>A0ABS7YSM2</accession>
<dbReference type="PANTHER" id="PTHR32089:SF120">
    <property type="entry name" value="METHYL-ACCEPTING CHEMOTAXIS PROTEIN TLPQ"/>
    <property type="match status" value="1"/>
</dbReference>
<dbReference type="InterPro" id="IPR004090">
    <property type="entry name" value="Chemotax_Me-accpt_rcpt"/>
</dbReference>
<dbReference type="SMART" id="SM00304">
    <property type="entry name" value="HAMP"/>
    <property type="match status" value="1"/>
</dbReference>
<dbReference type="SUPFAM" id="SSF58104">
    <property type="entry name" value="Methyl-accepting chemotaxis protein (MCP) signaling domain"/>
    <property type="match status" value="1"/>
</dbReference>
<sequence>MQWFKQFSITQKLVGLVLLLLALLIGVVGYAVFKMQRVATEIEVIANENIPLVKLTTEITTKQLQGAVLLERALRISGIPSEDDAALLNEFDKTIRESALYFDEKVVVASELLRKAVEHAFTDKMRERLQQLDSELQTVIVHHKDYERALFNVLDELKSNKDVTRLAKAAHDVEVQQDRLDEELSAFLYRLEEATERSVEITEQEEHEALTNMIIISSASIAFGLIFGLFFSRTIVKGVNKAASVADEMAKGNFDQHVEVTSNDEVGKLLNSMNIVCDSLSQLVGDVMGRADNIATTVIELSEVAEVNRKAMTTQQQNTEMVASAMTQMATTITEVATNAEGAATTTDKVDHSAKQGCDTVEETQVLSLKLIEQGKRCQEMVTALQDSTQKIQNFVQVVDGISEQTNLLALNASIEAARAGEQGRGFAVVADEVRALASRSQQATHEIVDLINMLVQNTQTAAQTIDMSDSVINQTSSHIETAKMQFNEIASAIGLLAEANIQVAAASEQQSVASNAISHSLEGIRESGEHVLHSTRETAQASEDLAIQANALRELMHKFKVNDRLAI</sequence>
<comment type="caution">
    <text evidence="7">The sequence shown here is derived from an EMBL/GenBank/DDBJ whole genome shotgun (WGS) entry which is preliminary data.</text>
</comment>
<name>A0ABS7YSM2_9VIBR</name>
<dbReference type="EMBL" id="JAIWIU010000099">
    <property type="protein sequence ID" value="MCA2017270.1"/>
    <property type="molecule type" value="Genomic_DNA"/>
</dbReference>
<dbReference type="CDD" id="cd06225">
    <property type="entry name" value="HAMP"/>
    <property type="match status" value="1"/>
</dbReference>
<keyword evidence="8" id="KW-1185">Reference proteome</keyword>
<feature type="domain" description="Methyl-accepting transducer" evidence="5">
    <location>
        <begin position="290"/>
        <end position="526"/>
    </location>
</feature>
<dbReference type="RefSeq" id="WP_225251027.1">
    <property type="nucleotide sequence ID" value="NZ_JAIWIU010000099.1"/>
</dbReference>
<dbReference type="Pfam" id="PF00015">
    <property type="entry name" value="MCPsignal"/>
    <property type="match status" value="1"/>
</dbReference>
<dbReference type="Proteomes" id="UP001199044">
    <property type="component" value="Unassembled WGS sequence"/>
</dbReference>
<keyword evidence="2 4" id="KW-0807">Transducer</keyword>
<evidence type="ECO:0000313" key="7">
    <source>
        <dbReference type="EMBL" id="MCA2017270.1"/>
    </source>
</evidence>
<comment type="subcellular location">
    <subcellularLocation>
        <location evidence="1">Membrane</location>
    </subcellularLocation>
</comment>
<dbReference type="SMART" id="SM00283">
    <property type="entry name" value="MA"/>
    <property type="match status" value="1"/>
</dbReference>
<evidence type="ECO:0000313" key="8">
    <source>
        <dbReference type="Proteomes" id="UP001199044"/>
    </source>
</evidence>
<evidence type="ECO:0000256" key="4">
    <source>
        <dbReference type="PROSITE-ProRule" id="PRU00284"/>
    </source>
</evidence>
<evidence type="ECO:0000259" key="6">
    <source>
        <dbReference type="PROSITE" id="PS50885"/>
    </source>
</evidence>
<organism evidence="7 8">
    <name type="scientific">Vibrio tritonius</name>
    <dbReference type="NCBI Taxonomy" id="1435069"/>
    <lineage>
        <taxon>Bacteria</taxon>
        <taxon>Pseudomonadati</taxon>
        <taxon>Pseudomonadota</taxon>
        <taxon>Gammaproteobacteria</taxon>
        <taxon>Vibrionales</taxon>
        <taxon>Vibrionaceae</taxon>
        <taxon>Vibrio</taxon>
    </lineage>
</organism>
<comment type="similarity">
    <text evidence="3">Belongs to the methyl-accepting chemotaxis (MCP) protein family.</text>
</comment>
<evidence type="ECO:0000256" key="1">
    <source>
        <dbReference type="ARBA" id="ARBA00004370"/>
    </source>
</evidence>
<evidence type="ECO:0000256" key="3">
    <source>
        <dbReference type="ARBA" id="ARBA00029447"/>
    </source>
</evidence>
<dbReference type="Pfam" id="PF00672">
    <property type="entry name" value="HAMP"/>
    <property type="match status" value="1"/>
</dbReference>
<dbReference type="PANTHER" id="PTHR32089">
    <property type="entry name" value="METHYL-ACCEPTING CHEMOTAXIS PROTEIN MCPB"/>
    <property type="match status" value="1"/>
</dbReference>
<feature type="domain" description="HAMP" evidence="6">
    <location>
        <begin position="233"/>
        <end position="285"/>
    </location>
</feature>
<evidence type="ECO:0000256" key="2">
    <source>
        <dbReference type="ARBA" id="ARBA00023224"/>
    </source>
</evidence>
<dbReference type="InterPro" id="IPR003660">
    <property type="entry name" value="HAMP_dom"/>
</dbReference>
<protein>
    <submittedName>
        <fullName evidence="7">Methyl-accepting chemotaxis protein</fullName>
    </submittedName>
</protein>
<evidence type="ECO:0000259" key="5">
    <source>
        <dbReference type="PROSITE" id="PS50111"/>
    </source>
</evidence>
<dbReference type="Gene3D" id="1.10.287.950">
    <property type="entry name" value="Methyl-accepting chemotaxis protein"/>
    <property type="match status" value="1"/>
</dbReference>
<dbReference type="PRINTS" id="PR00260">
    <property type="entry name" value="CHEMTRNSDUCR"/>
</dbReference>